<dbReference type="GO" id="GO:0005886">
    <property type="term" value="C:plasma membrane"/>
    <property type="evidence" value="ECO:0000318"/>
    <property type="project" value="GO_Central"/>
</dbReference>
<dbReference type="InterPro" id="IPR013320">
    <property type="entry name" value="ConA-like_dom_sf"/>
</dbReference>
<dbReference type="EnsemblMetazoa" id="XM_030975666">
    <property type="protein sequence ID" value="XP_030831526"/>
    <property type="gene ID" value="LOC100890777"/>
</dbReference>
<dbReference type="InterPro" id="IPR017981">
    <property type="entry name" value="GPCR_2-like_7TM"/>
</dbReference>
<reference evidence="11" key="2">
    <citation type="submission" date="2021-01" db="UniProtKB">
        <authorList>
            <consortium name="EnsemblMetazoa"/>
        </authorList>
    </citation>
    <scope>IDENTIFICATION</scope>
</reference>
<evidence type="ECO:0000313" key="12">
    <source>
        <dbReference type="Proteomes" id="UP000007110"/>
    </source>
</evidence>
<evidence type="ECO:0000256" key="7">
    <source>
        <dbReference type="SAM" id="MobiDB-lite"/>
    </source>
</evidence>
<dbReference type="SMART" id="SM00303">
    <property type="entry name" value="GPS"/>
    <property type="match status" value="1"/>
</dbReference>
<dbReference type="Proteomes" id="UP000007110">
    <property type="component" value="Unassembled WGS sequence"/>
</dbReference>
<feature type="transmembrane region" description="Helical" evidence="8">
    <location>
        <begin position="1484"/>
        <end position="1505"/>
    </location>
</feature>
<keyword evidence="4 8" id="KW-1133">Transmembrane helix</keyword>
<dbReference type="OrthoDB" id="10034530at2759"/>
<keyword evidence="6" id="KW-1015">Disulfide bond</keyword>
<dbReference type="InterPro" id="IPR046338">
    <property type="entry name" value="GAIN_dom_sf"/>
</dbReference>
<dbReference type="OMA" id="LHEADCA"/>
<dbReference type="InterPro" id="IPR000832">
    <property type="entry name" value="GPCR_2_secretin-like"/>
</dbReference>
<dbReference type="KEGG" id="spu:100890777"/>
<feature type="transmembrane region" description="Helical" evidence="8">
    <location>
        <begin position="1634"/>
        <end position="1660"/>
    </location>
</feature>
<evidence type="ECO:0000256" key="3">
    <source>
        <dbReference type="ARBA" id="ARBA00022692"/>
    </source>
</evidence>
<evidence type="ECO:0000256" key="4">
    <source>
        <dbReference type="ARBA" id="ARBA00022989"/>
    </source>
</evidence>
<reference evidence="12" key="1">
    <citation type="submission" date="2015-02" db="EMBL/GenBank/DDBJ databases">
        <title>Genome sequencing for Strongylocentrotus purpuratus.</title>
        <authorList>
            <person name="Murali S."/>
            <person name="Liu Y."/>
            <person name="Vee V."/>
            <person name="English A."/>
            <person name="Wang M."/>
            <person name="Skinner E."/>
            <person name="Han Y."/>
            <person name="Muzny D.M."/>
            <person name="Worley K.C."/>
            <person name="Gibbs R.A."/>
        </authorList>
    </citation>
    <scope>NUCLEOTIDE SEQUENCE</scope>
</reference>
<proteinExistence type="predicted"/>
<evidence type="ECO:0000256" key="1">
    <source>
        <dbReference type="ARBA" id="ARBA00004651"/>
    </source>
</evidence>
<dbReference type="SUPFAM" id="SSF49899">
    <property type="entry name" value="Concanavalin A-like lectins/glucanases"/>
    <property type="match status" value="5"/>
</dbReference>
<dbReference type="InterPro" id="IPR000203">
    <property type="entry name" value="GPS"/>
</dbReference>
<feature type="transmembrane region" description="Helical" evidence="8">
    <location>
        <begin position="1558"/>
        <end position="1581"/>
    </location>
</feature>
<dbReference type="Gene3D" id="2.60.220.50">
    <property type="match status" value="1"/>
</dbReference>
<feature type="transmembrane region" description="Helical" evidence="8">
    <location>
        <begin position="1511"/>
        <end position="1529"/>
    </location>
</feature>
<evidence type="ECO:0000256" key="6">
    <source>
        <dbReference type="ARBA" id="ARBA00023157"/>
    </source>
</evidence>
<dbReference type="CDD" id="cd13952">
    <property type="entry name" value="7tm_classB"/>
    <property type="match status" value="1"/>
</dbReference>
<feature type="domain" description="GAIN-B" evidence="9">
    <location>
        <begin position="1263"/>
        <end position="1438"/>
    </location>
</feature>
<evidence type="ECO:0000259" key="9">
    <source>
        <dbReference type="PROSITE" id="PS50221"/>
    </source>
</evidence>
<dbReference type="PROSITE" id="PS50221">
    <property type="entry name" value="GAIN_B"/>
    <property type="match status" value="1"/>
</dbReference>
<feature type="transmembrane region" description="Helical" evidence="8">
    <location>
        <begin position="1666"/>
        <end position="1688"/>
    </location>
</feature>
<feature type="transmembrane region" description="Helical" evidence="8">
    <location>
        <begin position="1446"/>
        <end position="1472"/>
    </location>
</feature>
<dbReference type="GeneID" id="100890777"/>
<dbReference type="Pfam" id="PF00002">
    <property type="entry name" value="7tm_2"/>
    <property type="match status" value="1"/>
</dbReference>
<dbReference type="GO" id="GO:0007186">
    <property type="term" value="P:G protein-coupled receptor signaling pathway"/>
    <property type="evidence" value="ECO:0000318"/>
    <property type="project" value="GO_Central"/>
</dbReference>
<dbReference type="RefSeq" id="XP_030831526.1">
    <property type="nucleotide sequence ID" value="XM_030975666.1"/>
</dbReference>
<dbReference type="Pfam" id="PF01825">
    <property type="entry name" value="GPS"/>
    <property type="match status" value="1"/>
</dbReference>
<keyword evidence="2" id="KW-1003">Cell membrane</keyword>
<dbReference type="PANTHER" id="PTHR12011:SF471">
    <property type="entry name" value="G-PROTEIN COUPLED RECEPTORS FAMILY 2 PROFILE 2 DOMAIN-CONTAINING PROTEIN"/>
    <property type="match status" value="1"/>
</dbReference>
<evidence type="ECO:0000256" key="5">
    <source>
        <dbReference type="ARBA" id="ARBA00023136"/>
    </source>
</evidence>
<organism evidence="11 12">
    <name type="scientific">Strongylocentrotus purpuratus</name>
    <name type="common">Purple sea urchin</name>
    <dbReference type="NCBI Taxonomy" id="7668"/>
    <lineage>
        <taxon>Eukaryota</taxon>
        <taxon>Metazoa</taxon>
        <taxon>Echinodermata</taxon>
        <taxon>Eleutherozoa</taxon>
        <taxon>Echinozoa</taxon>
        <taxon>Echinoidea</taxon>
        <taxon>Euechinoidea</taxon>
        <taxon>Echinacea</taxon>
        <taxon>Camarodonta</taxon>
        <taxon>Echinidea</taxon>
        <taxon>Strongylocentrotidae</taxon>
        <taxon>Strongylocentrotus</taxon>
    </lineage>
</organism>
<feature type="domain" description="G-protein coupled receptors family 2 profile 2" evidence="10">
    <location>
        <begin position="1447"/>
        <end position="1690"/>
    </location>
</feature>
<dbReference type="Gene3D" id="2.60.120.200">
    <property type="match status" value="4"/>
</dbReference>
<protein>
    <submittedName>
        <fullName evidence="11">Uncharacterized protein</fullName>
    </submittedName>
</protein>
<dbReference type="Pfam" id="PF13385">
    <property type="entry name" value="Laminin_G_3"/>
    <property type="match status" value="3"/>
</dbReference>
<evidence type="ECO:0000256" key="2">
    <source>
        <dbReference type="ARBA" id="ARBA00022475"/>
    </source>
</evidence>
<feature type="region of interest" description="Disordered" evidence="7">
    <location>
        <begin position="1723"/>
        <end position="1770"/>
    </location>
</feature>
<evidence type="ECO:0000313" key="11">
    <source>
        <dbReference type="EnsemblMetazoa" id="XP_030831526"/>
    </source>
</evidence>
<dbReference type="InParanoid" id="A0A7M7N5G5"/>
<sequence length="1785" mass="197239">MMDCIKLTGATSRLNPMTSVTGICIQELENCPQGFAISMWLFLDSEAIDGVPSKLLSVEDGTLSVPYARLMITAQRAIEFSVNDGLTLAKTTILAGKVRWNQWFNFGASWKPGSAPLVFVNSKPGGQSSQSDVTQLMDTSTNREVWLGSKETADSAAPVTMSDFVYWDRFLFDFENHRYLGMTDEEQHLLFTADHWWTVDGFTRRDHLLLAGHMNDVASTTPIRTDEHAVTVLTSGRDGKGRTLDVNGEDGFWLFFGEHAGTCISDPSLCDDGITVATWMRLTDHQDNEFHCLLSSGGQTTRGFAIYQTGQKLRAMVANGERQWIVEVPFDEFEEWTHIALTWNLTTGLYLYLDGNTRGIDNKGVYRVREADLDNKLIVGRRNDFLSDYARVGFEELAIWERFVEPWETRQVFGLIENSVYSKAAFYWTSQSMITSTFDLLEAGKTADIIPGPSSDVTVVIEDDETFVELHPDSYISLGTFPTSCLTVTDLCLTGFSLSIWLKSPVNAPITGHHLHIESRSLTLTVTYYTAVAIVMTSDLVWTTTVPVAKHGAWYNIAVTWNRFESLVVYIDGIEPEGATSTVETNMDVQPSSMTEVGISSTTEGTLITDLALWYQFTYPRKAFTLLGLTDSEGYCQSFGRYCWTFQPPLSRVDPFTASDTDIVYTTSSNYTGKAVVTDGVEGFLTLGDFEGVCPSDPAECEHGFALGLWVKLEAPETEDSSVRHIVSLGADKNGEKGMALIQAEGNIRAIVADGTKRWEVDTTEHNVTYGKWMYIGMIWEATNGLKIVFDGAETAEEKSGTVSTRNKEAYSVITVGKSAVWPIGYQAGAYDEIMLIVPETADAIPLPEDLNGVGSVRYRSADQYFDVTDPSGPVEAVNTSLVEDRFHSENGAISTGDPVKHNFGYVSIGDYAGKCLSDPSICSPAGMTVSFWVQLDNIDHFQDVATNPEGLGYILSSGAQVANSRGFSVTYDGTTVTTEAVSSNIMWTASFDDADFGRNWTNFAITWSSVSGLEVLTDGELRATDPLGTSLSSATTDTHTAVHLGKRNDQESGYLGGAFDDVAIWIYTIDFEDDDELSQLLGELGLDDLFITDDYTQLLNSGPTTGKEECRVLHEADCARSLTELEDITNEELYFGNTAQTSMRRRLLHLAQSEDIPSTNELAAAVNIASTLALVVQPFSNKTLAENAIKEFIQTVDALLDANRTEKWIELQKVKPGSTDLVHSLEDYITQAARDFETSDTFQGCQEFFETTTIATCVDKFVSESFGSNGPVTLPVYGNESAWRGVEARWSNLKEEVTLPQNLFDFTIDGNEGILVLSIYDALDEVIPQNTSKDFVSTSTAEPWVNSRVVSLKVYPSLRRELYNPVRLVFVHTKGVSGEPDTDTPVCAFWNYYLPDTNGGSWDKTGCEMVATNRTHTTCECTHFTHFAVIMEPPPPPPPDIVDMVFVWSARALVGISGVFLLLLICIFICFTRVRTLRHLIHANVAISVMIAIVFLCLATVEWSPLICRVMAALFEYFCLVFVFWLLIESIQALTDVHFGYGHADRIISSCPLPDRYFGYMCLAWGAPGLIVGVTIAINIDAYGELDCGLCWVTDEHDLYLSFYGPLGLCFGLTMLFLFIVKRELDKFKNTGPLRSSMLATCVISIVNVGAWAAGYLGFYGPTVIAYYVFLLTFASMGIFIFLMYGLSAGQLKLLFGKKLKGRGKVRGIGKGRNTPVQAISIAPGQENKGTKQRKKKKKGKKPISYVTGGKDNWSRESSKLPGRTNASVRIQPRAGLEKKIILS</sequence>
<name>A0A7M7N5G5_STRPU</name>
<dbReference type="Pfam" id="PF16489">
    <property type="entry name" value="GAIN"/>
    <property type="match status" value="1"/>
</dbReference>
<keyword evidence="5 8" id="KW-0472">Membrane</keyword>
<dbReference type="PANTHER" id="PTHR12011">
    <property type="entry name" value="ADHESION G-PROTEIN COUPLED RECEPTOR"/>
    <property type="match status" value="1"/>
</dbReference>
<feature type="transmembrane region" description="Helical" evidence="8">
    <location>
        <begin position="1601"/>
        <end position="1622"/>
    </location>
</feature>
<dbReference type="Gene3D" id="1.20.1070.10">
    <property type="entry name" value="Rhodopsin 7-helix transmembrane proteins"/>
    <property type="match status" value="1"/>
</dbReference>
<keyword evidence="12" id="KW-1185">Reference proteome</keyword>
<comment type="subcellular location">
    <subcellularLocation>
        <location evidence="1">Cell membrane</location>
        <topology evidence="1">Multi-pass membrane protein</topology>
    </subcellularLocation>
</comment>
<keyword evidence="3 8" id="KW-0812">Transmembrane</keyword>
<accession>A0A7M7N5G5</accession>
<feature type="compositionally biased region" description="Basic residues" evidence="7">
    <location>
        <begin position="1732"/>
        <end position="1743"/>
    </location>
</feature>
<dbReference type="GO" id="GO:0007166">
    <property type="term" value="P:cell surface receptor signaling pathway"/>
    <property type="evidence" value="ECO:0007669"/>
    <property type="project" value="InterPro"/>
</dbReference>
<evidence type="ECO:0000259" key="10">
    <source>
        <dbReference type="PROSITE" id="PS50261"/>
    </source>
</evidence>
<dbReference type="Gene3D" id="1.25.40.610">
    <property type="match status" value="1"/>
</dbReference>
<evidence type="ECO:0000256" key="8">
    <source>
        <dbReference type="SAM" id="Phobius"/>
    </source>
</evidence>
<dbReference type="GO" id="GO:0004930">
    <property type="term" value="F:G protein-coupled receptor activity"/>
    <property type="evidence" value="ECO:0000318"/>
    <property type="project" value="GO_Central"/>
</dbReference>
<dbReference type="InterPro" id="IPR032471">
    <property type="entry name" value="AGRL2-4_GAIN_subdom_A"/>
</dbReference>
<dbReference type="InterPro" id="IPR057244">
    <property type="entry name" value="GAIN_B"/>
</dbReference>
<dbReference type="PROSITE" id="PS50261">
    <property type="entry name" value="G_PROTEIN_RECEP_F2_4"/>
    <property type="match status" value="1"/>
</dbReference>